<dbReference type="GO" id="GO:0005730">
    <property type="term" value="C:nucleolus"/>
    <property type="evidence" value="ECO:0007669"/>
    <property type="project" value="TreeGrafter"/>
</dbReference>
<dbReference type="GeneID" id="92364336"/>
<dbReference type="EMBL" id="LRBS01000061">
    <property type="protein sequence ID" value="OII76460.1"/>
    <property type="molecule type" value="Genomic_DNA"/>
</dbReference>
<evidence type="ECO:0000256" key="2">
    <source>
        <dbReference type="ARBA" id="ARBA00022694"/>
    </source>
</evidence>
<comment type="caution">
    <text evidence="3">The sequence shown here is derived from an EMBL/GenBank/DDBJ whole genome shotgun (WGS) entry which is preliminary data.</text>
</comment>
<accession>A0A1J4MTX4</accession>
<dbReference type="VEuPathDB" id="CryptoDB:cand_001510"/>
<dbReference type="Proteomes" id="UP000186804">
    <property type="component" value="Unassembled WGS sequence"/>
</dbReference>
<dbReference type="GO" id="GO:0000172">
    <property type="term" value="C:ribonuclease MRP complex"/>
    <property type="evidence" value="ECO:0007669"/>
    <property type="project" value="TreeGrafter"/>
</dbReference>
<dbReference type="InterPro" id="IPR038085">
    <property type="entry name" value="Rnp2-like_sf"/>
</dbReference>
<protein>
    <submittedName>
        <fullName evidence="3">Ribonuclease P MRP protein subunit POP5</fullName>
    </submittedName>
</protein>
<evidence type="ECO:0000256" key="1">
    <source>
        <dbReference type="ARBA" id="ARBA00010800"/>
    </source>
</evidence>
<dbReference type="Gene3D" id="3.30.70.3250">
    <property type="entry name" value="Ribonuclease P, Pop5 subunit"/>
    <property type="match status" value="1"/>
</dbReference>
<dbReference type="AlphaFoldDB" id="A0A1J4MTX4"/>
<dbReference type="PANTHER" id="PTHR15441:SF2">
    <property type="entry name" value="RIBONUCLEASE P_MRP PROTEIN SUBUNIT POP5"/>
    <property type="match status" value="1"/>
</dbReference>
<evidence type="ECO:0000313" key="4">
    <source>
        <dbReference type="Proteomes" id="UP000186804"/>
    </source>
</evidence>
<name>A0A1J4MTX4_9CRYT</name>
<gene>
    <name evidence="3" type="ORF">cand_001510</name>
</gene>
<dbReference type="SUPFAM" id="SSF160350">
    <property type="entry name" value="Rnp2-like"/>
    <property type="match status" value="1"/>
</dbReference>
<reference evidence="3 4" key="1">
    <citation type="submission" date="2016-10" db="EMBL/GenBank/DDBJ databases">
        <title>Reductive evolution of mitochondrial metabolism and differential evolution of invasion-related proteins in Cryptosporidium.</title>
        <authorList>
            <person name="Liu S."/>
            <person name="Roellig D.M."/>
            <person name="Guo Y."/>
            <person name="Li N."/>
            <person name="Frace M.A."/>
            <person name="Tang K."/>
            <person name="Zhang L."/>
            <person name="Feng Y."/>
            <person name="Xiao L."/>
        </authorList>
    </citation>
    <scope>NUCLEOTIDE SEQUENCE [LARGE SCALE GENOMIC DNA]</scope>
    <source>
        <strain evidence="3">30847</strain>
    </source>
</reference>
<keyword evidence="4" id="KW-1185">Reference proteome</keyword>
<sequence>MRKKSRWFLVSVMSDISFNCTLNEKMLQDSFRSTLEECFGMLASVYSLKVVYYSALLGYAIIRCTREIYKLVWTCITLTNCIISFPVSCNVIHCGSTLRCCQNELIRLFEIEKLVSNNIKVIENEKEELLGILDEIL</sequence>
<dbReference type="PANTHER" id="PTHR15441">
    <property type="entry name" value="RIBONUCLEASE P PROTEIN SUBUNIT P14"/>
    <property type="match status" value="1"/>
</dbReference>
<dbReference type="GO" id="GO:0033204">
    <property type="term" value="F:ribonuclease P RNA binding"/>
    <property type="evidence" value="ECO:0007669"/>
    <property type="project" value="TreeGrafter"/>
</dbReference>
<dbReference type="Pfam" id="PF01900">
    <property type="entry name" value="RNase_P_Rpp14"/>
    <property type="match status" value="1"/>
</dbReference>
<dbReference type="InterPro" id="IPR002759">
    <property type="entry name" value="Pop5/Rpp14/Rnp2-like"/>
</dbReference>
<comment type="similarity">
    <text evidence="1">Belongs to the eukaryotic/archaeal RNase P protein component 2 family.</text>
</comment>
<proteinExistence type="inferred from homology"/>
<dbReference type="RefSeq" id="XP_067068306.1">
    <property type="nucleotide sequence ID" value="XM_067210399.1"/>
</dbReference>
<dbReference type="OrthoDB" id="24745at2759"/>
<dbReference type="GO" id="GO:0001682">
    <property type="term" value="P:tRNA 5'-leader removal"/>
    <property type="evidence" value="ECO:0007669"/>
    <property type="project" value="InterPro"/>
</dbReference>
<keyword evidence="2" id="KW-0819">tRNA processing</keyword>
<organism evidence="3 4">
    <name type="scientific">Cryptosporidium andersoni</name>
    <dbReference type="NCBI Taxonomy" id="117008"/>
    <lineage>
        <taxon>Eukaryota</taxon>
        <taxon>Sar</taxon>
        <taxon>Alveolata</taxon>
        <taxon>Apicomplexa</taxon>
        <taxon>Conoidasida</taxon>
        <taxon>Coccidia</taxon>
        <taxon>Eucoccidiorida</taxon>
        <taxon>Eimeriorina</taxon>
        <taxon>Cryptosporidiidae</taxon>
        <taxon>Cryptosporidium</taxon>
    </lineage>
</organism>
<evidence type="ECO:0000313" key="3">
    <source>
        <dbReference type="EMBL" id="OII76460.1"/>
    </source>
</evidence>
<dbReference type="GO" id="GO:0030681">
    <property type="term" value="C:multimeric ribonuclease P complex"/>
    <property type="evidence" value="ECO:0007669"/>
    <property type="project" value="TreeGrafter"/>
</dbReference>